<evidence type="ECO:0000313" key="1">
    <source>
        <dbReference type="EMBL" id="KAH0775212.1"/>
    </source>
</evidence>
<evidence type="ECO:0000313" key="2">
    <source>
        <dbReference type="Proteomes" id="UP000826656"/>
    </source>
</evidence>
<name>A0ABQ7W3B8_SOLTU</name>
<dbReference type="EMBL" id="JAIVGD010000005">
    <property type="protein sequence ID" value="KAH0775212.1"/>
    <property type="molecule type" value="Genomic_DNA"/>
</dbReference>
<sequence length="265" mass="29971">VVVFTSGWRLDIQREWVIHRAGTLVTTVRPTPASILAECGTGSFHGNTYIHSGEPVLSCSNVCDPIHWQEMSSARWKEAGTHARFHNQSQIHLFEGDKKNEGKNRRGECSRRENRDGKSVRRIRNLRCTSTCHQNIVKDSGQIWRAFLHGLGLALMMGRPFLRIGLPYSTGANALGRAVAEACLFVCTHAPVYYFLEPQDLCALSMEWSDSESFKAKEVLIWIREQERISPRSQQQFLKQLPFSIGKETGEGELAVIETMPILFV</sequence>
<comment type="caution">
    <text evidence="1">The sequence shown here is derived from an EMBL/GenBank/DDBJ whole genome shotgun (WGS) entry which is preliminary data.</text>
</comment>
<feature type="non-terminal residue" evidence="1">
    <location>
        <position position="1"/>
    </location>
</feature>
<dbReference type="Proteomes" id="UP000826656">
    <property type="component" value="Unassembled WGS sequence"/>
</dbReference>
<organism evidence="1 2">
    <name type="scientific">Solanum tuberosum</name>
    <name type="common">Potato</name>
    <dbReference type="NCBI Taxonomy" id="4113"/>
    <lineage>
        <taxon>Eukaryota</taxon>
        <taxon>Viridiplantae</taxon>
        <taxon>Streptophyta</taxon>
        <taxon>Embryophyta</taxon>
        <taxon>Tracheophyta</taxon>
        <taxon>Spermatophyta</taxon>
        <taxon>Magnoliopsida</taxon>
        <taxon>eudicotyledons</taxon>
        <taxon>Gunneridae</taxon>
        <taxon>Pentapetalae</taxon>
        <taxon>asterids</taxon>
        <taxon>lamiids</taxon>
        <taxon>Solanales</taxon>
        <taxon>Solanaceae</taxon>
        <taxon>Solanoideae</taxon>
        <taxon>Solaneae</taxon>
        <taxon>Solanum</taxon>
    </lineage>
</organism>
<proteinExistence type="predicted"/>
<accession>A0ABQ7W3B8</accession>
<keyword evidence="2" id="KW-1185">Reference proteome</keyword>
<protein>
    <submittedName>
        <fullName evidence="1">Uncharacterized protein</fullName>
    </submittedName>
</protein>
<reference evidence="1 2" key="1">
    <citation type="journal article" date="2021" name="bioRxiv">
        <title>Chromosome-scale and haplotype-resolved genome assembly of a tetraploid potato cultivar.</title>
        <authorList>
            <person name="Sun H."/>
            <person name="Jiao W.-B."/>
            <person name="Krause K."/>
            <person name="Campoy J.A."/>
            <person name="Goel M."/>
            <person name="Folz-Donahue K."/>
            <person name="Kukat C."/>
            <person name="Huettel B."/>
            <person name="Schneeberger K."/>
        </authorList>
    </citation>
    <scope>NUCLEOTIDE SEQUENCE [LARGE SCALE GENOMIC DNA]</scope>
    <source>
        <strain evidence="1">SolTubOtavaFocal</strain>
        <tissue evidence="1">Leaves</tissue>
    </source>
</reference>
<gene>
    <name evidence="1" type="ORF">KY290_012349</name>
</gene>